<feature type="domain" description="Carrier" evidence="3">
    <location>
        <begin position="8"/>
        <end position="83"/>
    </location>
</feature>
<dbReference type="SUPFAM" id="SSF47336">
    <property type="entry name" value="ACP-like"/>
    <property type="match status" value="1"/>
</dbReference>
<comment type="caution">
    <text evidence="4">The sequence shown here is derived from an EMBL/GenBank/DDBJ whole genome shotgun (WGS) entry which is preliminary data.</text>
</comment>
<dbReference type="PROSITE" id="PS50075">
    <property type="entry name" value="CARRIER"/>
    <property type="match status" value="1"/>
</dbReference>
<dbReference type="InterPro" id="IPR009081">
    <property type="entry name" value="PP-bd_ACP"/>
</dbReference>
<dbReference type="SMART" id="SM00823">
    <property type="entry name" value="PKS_PP"/>
    <property type="match status" value="1"/>
</dbReference>
<dbReference type="Proteomes" id="UP000647017">
    <property type="component" value="Unassembled WGS sequence"/>
</dbReference>
<dbReference type="Pfam" id="PF00550">
    <property type="entry name" value="PP-binding"/>
    <property type="match status" value="1"/>
</dbReference>
<proteinExistence type="predicted"/>
<evidence type="ECO:0000256" key="2">
    <source>
        <dbReference type="ARBA" id="ARBA00022553"/>
    </source>
</evidence>
<dbReference type="InterPro" id="IPR036736">
    <property type="entry name" value="ACP-like_sf"/>
</dbReference>
<accession>A0ABQ4HTG9</accession>
<sequence length="90" mass="9639">MSESPSEPESVTVDEVAAEIVCPVLGVPSVAPDEDFFDHDATSLHLVRMAADAYQRYGVELPLPELFDEPTARGLCRLIREELGAAAGAP</sequence>
<evidence type="ECO:0000256" key="1">
    <source>
        <dbReference type="ARBA" id="ARBA00022450"/>
    </source>
</evidence>
<evidence type="ECO:0000313" key="5">
    <source>
        <dbReference type="Proteomes" id="UP000647017"/>
    </source>
</evidence>
<evidence type="ECO:0000259" key="3">
    <source>
        <dbReference type="PROSITE" id="PS50075"/>
    </source>
</evidence>
<name>A0ABQ4HTG9_9ACTN</name>
<organism evidence="4 5">
    <name type="scientific">Micromonospora andamanensis</name>
    <dbReference type="NCBI Taxonomy" id="1287068"/>
    <lineage>
        <taxon>Bacteria</taxon>
        <taxon>Bacillati</taxon>
        <taxon>Actinomycetota</taxon>
        <taxon>Actinomycetes</taxon>
        <taxon>Micromonosporales</taxon>
        <taxon>Micromonosporaceae</taxon>
        <taxon>Micromonospora</taxon>
    </lineage>
</organism>
<keyword evidence="5" id="KW-1185">Reference proteome</keyword>
<evidence type="ECO:0000313" key="4">
    <source>
        <dbReference type="EMBL" id="GIJ08951.1"/>
    </source>
</evidence>
<dbReference type="InterPro" id="IPR020806">
    <property type="entry name" value="PKS_PP-bd"/>
</dbReference>
<keyword evidence="2" id="KW-0597">Phosphoprotein</keyword>
<dbReference type="Gene3D" id="1.10.1200.10">
    <property type="entry name" value="ACP-like"/>
    <property type="match status" value="1"/>
</dbReference>
<gene>
    <name evidence="4" type="ORF">Van01_21650</name>
</gene>
<dbReference type="RefSeq" id="WP_204005268.1">
    <property type="nucleotide sequence ID" value="NZ_BOOZ01000009.1"/>
</dbReference>
<dbReference type="EMBL" id="BOOZ01000009">
    <property type="protein sequence ID" value="GIJ08951.1"/>
    <property type="molecule type" value="Genomic_DNA"/>
</dbReference>
<protein>
    <recommendedName>
        <fullName evidence="3">Carrier domain-containing protein</fullName>
    </recommendedName>
</protein>
<reference evidence="4 5" key="1">
    <citation type="submission" date="2021-01" db="EMBL/GenBank/DDBJ databases">
        <title>Whole genome shotgun sequence of Verrucosispora andamanensis NBRC 109075.</title>
        <authorList>
            <person name="Komaki H."/>
            <person name="Tamura T."/>
        </authorList>
    </citation>
    <scope>NUCLEOTIDE SEQUENCE [LARGE SCALE GENOMIC DNA]</scope>
    <source>
        <strain evidence="4 5">NBRC 109075</strain>
    </source>
</reference>
<keyword evidence="1" id="KW-0596">Phosphopantetheine</keyword>